<dbReference type="GO" id="GO:0005524">
    <property type="term" value="F:ATP binding"/>
    <property type="evidence" value="ECO:0007669"/>
    <property type="project" value="UniProtKB-KW"/>
</dbReference>
<keyword evidence="8" id="KW-0963">Cytoplasm</keyword>
<dbReference type="HAMAP" id="MF_00158">
    <property type="entry name" value="PanC"/>
    <property type="match status" value="1"/>
</dbReference>
<dbReference type="NCBIfam" id="TIGR00018">
    <property type="entry name" value="panC"/>
    <property type="match status" value="1"/>
</dbReference>
<dbReference type="GO" id="GO:0004592">
    <property type="term" value="F:pantoate-beta-alanine ligase activity"/>
    <property type="evidence" value="ECO:0007669"/>
    <property type="project" value="UniProtKB-UniRule"/>
</dbReference>
<feature type="binding site" evidence="8">
    <location>
        <begin position="30"/>
        <end position="37"/>
    </location>
    <ligand>
        <name>ATP</name>
        <dbReference type="ChEBI" id="CHEBI:30616"/>
    </ligand>
</feature>
<dbReference type="SUPFAM" id="SSF52374">
    <property type="entry name" value="Nucleotidylyl transferase"/>
    <property type="match status" value="1"/>
</dbReference>
<comment type="subcellular location">
    <subcellularLocation>
        <location evidence="8">Cytoplasm</location>
    </subcellularLocation>
</comment>
<dbReference type="EC" id="6.3.2.1" evidence="8"/>
<dbReference type="PANTHER" id="PTHR21299">
    <property type="entry name" value="CYTIDYLATE KINASE/PANTOATE-BETA-ALANINE LIGASE"/>
    <property type="match status" value="1"/>
</dbReference>
<evidence type="ECO:0000313" key="9">
    <source>
        <dbReference type="EMBL" id="ALD15159.1"/>
    </source>
</evidence>
<dbReference type="Proteomes" id="UP000066321">
    <property type="component" value="Chromosome"/>
</dbReference>
<dbReference type="NCBIfam" id="TIGR00125">
    <property type="entry name" value="cyt_tran_rel"/>
    <property type="match status" value="1"/>
</dbReference>
<proteinExistence type="inferred from homology"/>
<evidence type="ECO:0000256" key="3">
    <source>
        <dbReference type="ARBA" id="ARBA00022598"/>
    </source>
</evidence>
<dbReference type="InterPro" id="IPR004821">
    <property type="entry name" value="Cyt_trans-like"/>
</dbReference>
<keyword evidence="3 8" id="KW-0436">Ligase</keyword>
<comment type="similarity">
    <text evidence="2 8">Belongs to the pantothenate synthetase family.</text>
</comment>
<dbReference type="CDD" id="cd00560">
    <property type="entry name" value="PanC"/>
    <property type="match status" value="1"/>
</dbReference>
<evidence type="ECO:0000256" key="6">
    <source>
        <dbReference type="ARBA" id="ARBA00022840"/>
    </source>
</evidence>
<dbReference type="UniPathway" id="UPA00028">
    <property type="reaction ID" value="UER00005"/>
</dbReference>
<keyword evidence="6 8" id="KW-0067">ATP-binding</keyword>
<dbReference type="KEGG" id="baph:IX46_01025"/>
<evidence type="ECO:0000256" key="1">
    <source>
        <dbReference type="ARBA" id="ARBA00004990"/>
    </source>
</evidence>
<dbReference type="Gene3D" id="3.30.1300.10">
    <property type="entry name" value="Pantoate-beta-alanine ligase, C-terminal domain"/>
    <property type="match status" value="1"/>
</dbReference>
<comment type="function">
    <text evidence="8">Catalyzes the condensation of pantoate with beta-alanine in an ATP-dependent reaction via a pantoyl-adenylate intermediate.</text>
</comment>
<dbReference type="InterPro" id="IPR014729">
    <property type="entry name" value="Rossmann-like_a/b/a_fold"/>
</dbReference>
<keyword evidence="4 8" id="KW-0566">Pantothenate biosynthesis</keyword>
<dbReference type="Gene3D" id="3.40.50.620">
    <property type="entry name" value="HUPs"/>
    <property type="match status" value="1"/>
</dbReference>
<dbReference type="InterPro" id="IPR042176">
    <property type="entry name" value="Pantoate_ligase_C"/>
</dbReference>
<dbReference type="STRING" id="1265350.IX46_01025"/>
<comment type="subunit">
    <text evidence="8">Homodimer.</text>
</comment>
<dbReference type="RefSeq" id="WP_053940169.1">
    <property type="nucleotide sequence ID" value="NZ_CP009253.1"/>
</dbReference>
<feature type="active site" description="Proton donor" evidence="8">
    <location>
        <position position="37"/>
    </location>
</feature>
<dbReference type="Pfam" id="PF02569">
    <property type="entry name" value="Pantoate_ligase"/>
    <property type="match status" value="1"/>
</dbReference>
<protein>
    <recommendedName>
        <fullName evidence="8">Pantothenate synthetase</fullName>
        <shortName evidence="8">PS</shortName>
        <ecNumber evidence="8">6.3.2.1</ecNumber>
    </recommendedName>
    <alternativeName>
        <fullName evidence="8">Pantoate--beta-alanine ligase</fullName>
    </alternativeName>
    <alternativeName>
        <fullName evidence="8">Pantoate-activating enzyme</fullName>
    </alternativeName>
</protein>
<gene>
    <name evidence="8 9" type="primary">panC</name>
    <name evidence="9" type="ORF">IX46_01025</name>
</gene>
<dbReference type="PATRIC" id="fig|1265350.3.peg.193"/>
<dbReference type="InterPro" id="IPR003721">
    <property type="entry name" value="Pantoate_ligase"/>
</dbReference>
<feature type="binding site" evidence="8">
    <location>
        <begin position="186"/>
        <end position="189"/>
    </location>
    <ligand>
        <name>ATP</name>
        <dbReference type="ChEBI" id="CHEBI:30616"/>
    </ligand>
</feature>
<feature type="binding site" evidence="8">
    <location>
        <position position="178"/>
    </location>
    <ligand>
        <name>ATP</name>
        <dbReference type="ChEBI" id="CHEBI:30616"/>
    </ligand>
</feature>
<dbReference type="FunFam" id="3.40.50.620:FF:000013">
    <property type="entry name" value="Pantothenate synthetase"/>
    <property type="match status" value="1"/>
</dbReference>
<dbReference type="AlphaFoldDB" id="A0A0M4HWS8"/>
<feature type="binding site" evidence="8">
    <location>
        <position position="61"/>
    </location>
    <ligand>
        <name>beta-alanine</name>
        <dbReference type="ChEBI" id="CHEBI:57966"/>
    </ligand>
</feature>
<feature type="binding site" evidence="8">
    <location>
        <position position="155"/>
    </location>
    <ligand>
        <name>(R)-pantoate</name>
        <dbReference type="ChEBI" id="CHEBI:15980"/>
    </ligand>
</feature>
<feature type="binding site" evidence="8">
    <location>
        <begin position="149"/>
        <end position="152"/>
    </location>
    <ligand>
        <name>ATP</name>
        <dbReference type="ChEBI" id="CHEBI:30616"/>
    </ligand>
</feature>
<evidence type="ECO:0000313" key="10">
    <source>
        <dbReference type="Proteomes" id="UP000066321"/>
    </source>
</evidence>
<organism evidence="9 10">
    <name type="scientific">Buchnera aphidicola</name>
    <name type="common">Aphis glycines</name>
    <dbReference type="NCBI Taxonomy" id="1265350"/>
    <lineage>
        <taxon>Bacteria</taxon>
        <taxon>Pseudomonadati</taxon>
        <taxon>Pseudomonadota</taxon>
        <taxon>Gammaproteobacteria</taxon>
        <taxon>Enterobacterales</taxon>
        <taxon>Erwiniaceae</taxon>
        <taxon>Buchnera</taxon>
    </lineage>
</organism>
<feature type="binding site" evidence="8">
    <location>
        <position position="61"/>
    </location>
    <ligand>
        <name>(R)-pantoate</name>
        <dbReference type="ChEBI" id="CHEBI:15980"/>
    </ligand>
</feature>
<dbReference type="EMBL" id="CP009253">
    <property type="protein sequence ID" value="ALD15159.1"/>
    <property type="molecule type" value="Genomic_DNA"/>
</dbReference>
<evidence type="ECO:0000256" key="4">
    <source>
        <dbReference type="ARBA" id="ARBA00022655"/>
    </source>
</evidence>
<keyword evidence="5 8" id="KW-0547">Nucleotide-binding</keyword>
<reference evidence="9 10" key="1">
    <citation type="journal article" date="2015" name="J Genomics">
        <title>Whole Genome Sequence of the Soybean Aphid Endosymbiont Buchnera aphidicola and Genetic Differentiation among Biotype-Specific Strains.</title>
        <authorList>
            <person name="Cassone B.J."/>
            <person name="Wenger J.A."/>
            <person name="Michel A.P."/>
        </authorList>
    </citation>
    <scope>NUCLEOTIDE SEQUENCE [LARGE SCALE GENOMIC DNA]</scope>
    <source>
        <strain evidence="9 10">BAg</strain>
    </source>
</reference>
<dbReference type="GO" id="GO:0005829">
    <property type="term" value="C:cytosol"/>
    <property type="evidence" value="ECO:0007669"/>
    <property type="project" value="TreeGrafter"/>
</dbReference>
<dbReference type="OrthoDB" id="9773087at2"/>
<evidence type="ECO:0000256" key="2">
    <source>
        <dbReference type="ARBA" id="ARBA00009256"/>
    </source>
</evidence>
<sequence length="285" mass="32971">MQIIKTIESLYKRIQSFKKEQKKIGLVPTMGNLHEGHIKLILLAKKHSDIVIVSIFVNPMQFDNALDLTKYPQTFLEDCLILKKEKIDILFAPDRSEIYPNSTKMHTYIDVPKLSKIIEGKSRPGHFLGVTTIIGKLFNLIQPNFSFFGEKDYQQLLIIKTLVKELNYPIKIISIPTIRLKNGLAFSSRNKYLNNLEFQKASFLYKIIKKTINIVVKNHGKKLHETIHLSKMSLIKKGFLIDIFNVYNSQTLDVFSKKNKKNIILASVWLGKTRLIDNKKFILPN</sequence>
<dbReference type="PANTHER" id="PTHR21299:SF1">
    <property type="entry name" value="PANTOATE--BETA-ALANINE LIGASE"/>
    <property type="match status" value="1"/>
</dbReference>
<comment type="pathway">
    <text evidence="1 8">Cofactor biosynthesis; (R)-pantothenate biosynthesis; (R)-pantothenate from (R)-pantoate and beta-alanine: step 1/1.</text>
</comment>
<accession>A0A0M4HWS8</accession>
<name>A0A0M4HWS8_9GAMM</name>
<comment type="catalytic activity">
    <reaction evidence="7 8">
        <text>(R)-pantoate + beta-alanine + ATP = (R)-pantothenate + AMP + diphosphate + H(+)</text>
        <dbReference type="Rhea" id="RHEA:10912"/>
        <dbReference type="ChEBI" id="CHEBI:15378"/>
        <dbReference type="ChEBI" id="CHEBI:15980"/>
        <dbReference type="ChEBI" id="CHEBI:29032"/>
        <dbReference type="ChEBI" id="CHEBI:30616"/>
        <dbReference type="ChEBI" id="CHEBI:33019"/>
        <dbReference type="ChEBI" id="CHEBI:57966"/>
        <dbReference type="ChEBI" id="CHEBI:456215"/>
        <dbReference type="EC" id="6.3.2.1"/>
    </reaction>
</comment>
<comment type="miscellaneous">
    <text evidence="8">The reaction proceeds by a bi uni uni bi ping pong mechanism.</text>
</comment>
<evidence type="ECO:0000256" key="5">
    <source>
        <dbReference type="ARBA" id="ARBA00022741"/>
    </source>
</evidence>
<evidence type="ECO:0000256" key="8">
    <source>
        <dbReference type="HAMAP-Rule" id="MF_00158"/>
    </source>
</evidence>
<dbReference type="GO" id="GO:0015940">
    <property type="term" value="P:pantothenate biosynthetic process"/>
    <property type="evidence" value="ECO:0007669"/>
    <property type="project" value="UniProtKB-UniRule"/>
</dbReference>
<evidence type="ECO:0000256" key="7">
    <source>
        <dbReference type="ARBA" id="ARBA00048258"/>
    </source>
</evidence>